<sequence>MFYYVYILRSKRTPKETYIGFSENLKERIEEHNNGEVKSTKRYLPWKLESYIAFRNEYKALHFEKYLKVGSGKAFLNKRLL</sequence>
<accession>A0A2H0RA37</accession>
<dbReference type="CDD" id="cd10449">
    <property type="entry name" value="GIY-YIG_SLX1_like"/>
    <property type="match status" value="1"/>
</dbReference>
<dbReference type="Pfam" id="PF01541">
    <property type="entry name" value="GIY-YIG"/>
    <property type="match status" value="1"/>
</dbReference>
<dbReference type="EMBL" id="PCXU01000025">
    <property type="protein sequence ID" value="PIR43389.1"/>
    <property type="molecule type" value="Genomic_DNA"/>
</dbReference>
<dbReference type="Gene3D" id="3.40.1440.10">
    <property type="entry name" value="GIY-YIG endonuclease"/>
    <property type="match status" value="1"/>
</dbReference>
<reference evidence="2 3" key="1">
    <citation type="submission" date="2017-09" db="EMBL/GenBank/DDBJ databases">
        <title>Depth-based differentiation of microbial function through sediment-hosted aquifers and enrichment of novel symbionts in the deep terrestrial subsurface.</title>
        <authorList>
            <person name="Probst A.J."/>
            <person name="Ladd B."/>
            <person name="Jarett J.K."/>
            <person name="Geller-Mcgrath D.E."/>
            <person name="Sieber C.M."/>
            <person name="Emerson J.B."/>
            <person name="Anantharaman K."/>
            <person name="Thomas B.C."/>
            <person name="Malmstrom R."/>
            <person name="Stieglmeier M."/>
            <person name="Klingl A."/>
            <person name="Woyke T."/>
            <person name="Ryan C.M."/>
            <person name="Banfield J.F."/>
        </authorList>
    </citation>
    <scope>NUCLEOTIDE SEQUENCE [LARGE SCALE GENOMIC DNA]</scope>
    <source>
        <strain evidence="2">CG10_big_fil_rev_8_21_14_0_10_32_10</strain>
    </source>
</reference>
<dbReference type="InterPro" id="IPR035901">
    <property type="entry name" value="GIY-YIG_endonuc_sf"/>
</dbReference>
<feature type="domain" description="GIY-YIG" evidence="1">
    <location>
        <begin position="1"/>
        <end position="78"/>
    </location>
</feature>
<gene>
    <name evidence="2" type="ORF">COV24_03010</name>
</gene>
<evidence type="ECO:0000313" key="3">
    <source>
        <dbReference type="Proteomes" id="UP000230214"/>
    </source>
</evidence>
<dbReference type="AlphaFoldDB" id="A0A2H0RA37"/>
<name>A0A2H0RA37_UNCKA</name>
<protein>
    <submittedName>
        <fullName evidence="2">Excinuclease ABC subunit C</fullName>
    </submittedName>
</protein>
<dbReference type="SUPFAM" id="SSF82771">
    <property type="entry name" value="GIY-YIG endonuclease"/>
    <property type="match status" value="1"/>
</dbReference>
<evidence type="ECO:0000259" key="1">
    <source>
        <dbReference type="PROSITE" id="PS50164"/>
    </source>
</evidence>
<proteinExistence type="predicted"/>
<dbReference type="PROSITE" id="PS50164">
    <property type="entry name" value="GIY_YIG"/>
    <property type="match status" value="1"/>
</dbReference>
<evidence type="ECO:0000313" key="2">
    <source>
        <dbReference type="EMBL" id="PIR43389.1"/>
    </source>
</evidence>
<dbReference type="InterPro" id="IPR000305">
    <property type="entry name" value="GIY-YIG_endonuc"/>
</dbReference>
<organism evidence="2 3">
    <name type="scientific">candidate division WWE3 bacterium CG10_big_fil_rev_8_21_14_0_10_32_10</name>
    <dbReference type="NCBI Taxonomy" id="1975090"/>
    <lineage>
        <taxon>Bacteria</taxon>
        <taxon>Katanobacteria</taxon>
    </lineage>
</organism>
<comment type="caution">
    <text evidence="2">The sequence shown here is derived from an EMBL/GenBank/DDBJ whole genome shotgun (WGS) entry which is preliminary data.</text>
</comment>
<dbReference type="Proteomes" id="UP000230214">
    <property type="component" value="Unassembled WGS sequence"/>
</dbReference>